<gene>
    <name evidence="7" type="ORF">BEN48_01615</name>
</gene>
<evidence type="ECO:0000256" key="5">
    <source>
        <dbReference type="SAM" id="Phobius"/>
    </source>
</evidence>
<dbReference type="AlphaFoldDB" id="A0A1G1T3W2"/>
<dbReference type="PROSITE" id="PS50109">
    <property type="entry name" value="HIS_KIN"/>
    <property type="match status" value="1"/>
</dbReference>
<dbReference type="InterPro" id="IPR036097">
    <property type="entry name" value="HisK_dim/P_sf"/>
</dbReference>
<dbReference type="SUPFAM" id="SSF47384">
    <property type="entry name" value="Homodimeric domain of signal transducing histidine kinase"/>
    <property type="match status" value="1"/>
</dbReference>
<dbReference type="Pfam" id="PF02518">
    <property type="entry name" value="HATPase_c"/>
    <property type="match status" value="1"/>
</dbReference>
<dbReference type="InterPro" id="IPR003594">
    <property type="entry name" value="HATPase_dom"/>
</dbReference>
<dbReference type="EMBL" id="MDZC01000057">
    <property type="protein sequence ID" value="OGX85557.1"/>
    <property type="molecule type" value="Genomic_DNA"/>
</dbReference>
<dbReference type="SUPFAM" id="SSF55874">
    <property type="entry name" value="ATPase domain of HSP90 chaperone/DNA topoisomerase II/histidine kinase"/>
    <property type="match status" value="1"/>
</dbReference>
<comment type="caution">
    <text evidence="7">The sequence shown here is derived from an EMBL/GenBank/DDBJ whole genome shotgun (WGS) entry which is preliminary data.</text>
</comment>
<dbReference type="PANTHER" id="PTHR43065">
    <property type="entry name" value="SENSOR HISTIDINE KINASE"/>
    <property type="match status" value="1"/>
</dbReference>
<name>A0A1G1T3W2_9BACT</name>
<sequence>MFSPSFYRVAAGLVLGLLVLGRGPVAAQQSAAARYLYWEADPDSLRQVLSGQQADTARLRTLMHLADVAPTATYWTAAKPTHVEVMAEAARLSKRFRRPEQCAYRLLVSGNRLLQANTVAPALDSLRAAVAAFDRLGRPIPTLLGALRAPYATLNQPEAQARYFRTKLAYYQQRGATENIAPCLLALSGHYLSQGDYNQSLSYTLQEVALYRSFHRLAYYTQLAAVGSRYADWGNTAKALHYLQPAVAGLRQRGGDPFLPYISMAKVYVRRHDYPAALRTLDQALLSSSKRNVTPPGTKKANVFVLRSAVLLAQGHPKEAYPLLVAAQHLADSLQLRLGSFLELDATWARYYVAQGDAARAEMFWLAAYHKARQFHSTPLQLAYLRELTRFYQPRQPAKAAPYAVVAMALADSLDTREGALHVARYEIEQADRAQTSRIAGLRQAQQQDVARARRQRWVLGGVLVVLALIGGFAFLLWRSNQLKQRANALLSQQKAEIQAQRDQTAQALTELRATQAQLIQKEKMASLGELTAGIAHEIQNPLNFVNNFSEVSAELVEELQEALAARDTAEATALATDVAQNLTKITEHGRRAAAIVKGMLEHSRTSAGERAPTDLNALCQEYLRLTYQGLRAKDKSFNATLETKLAADLPLVDAVGSDLGRVLLNLFGNAFYAVRQRQLAGEPGYAPVVGVHTRRVGGGVEIRVTDNGAGVPDDIKAKIFQPFFTTKPPGQGTGLGLSLSHDIVTKGHGGALAVESHEGQGTAFSLMLPSASAL</sequence>
<dbReference type="SUPFAM" id="SSF48452">
    <property type="entry name" value="TPR-like"/>
    <property type="match status" value="1"/>
</dbReference>
<accession>A0A1G1T3W2</accession>
<dbReference type="Gene3D" id="3.30.565.10">
    <property type="entry name" value="Histidine kinase-like ATPase, C-terminal domain"/>
    <property type="match status" value="1"/>
</dbReference>
<dbReference type="InterPro" id="IPR011990">
    <property type="entry name" value="TPR-like_helical_dom_sf"/>
</dbReference>
<dbReference type="InterPro" id="IPR004358">
    <property type="entry name" value="Sig_transdc_His_kin-like_C"/>
</dbReference>
<keyword evidence="5" id="KW-0812">Transmembrane</keyword>
<evidence type="ECO:0000313" key="7">
    <source>
        <dbReference type="EMBL" id="OGX85557.1"/>
    </source>
</evidence>
<keyword evidence="3" id="KW-0597">Phosphoprotein</keyword>
<dbReference type="RefSeq" id="WP_070734121.1">
    <property type="nucleotide sequence ID" value="NZ_MDZC01000057.1"/>
</dbReference>
<dbReference type="EC" id="2.7.13.3" evidence="2"/>
<dbReference type="InterPro" id="IPR036890">
    <property type="entry name" value="HATPase_C_sf"/>
</dbReference>
<keyword evidence="4" id="KW-0175">Coiled coil</keyword>
<dbReference type="STRING" id="1908236.BEN48_01615"/>
<comment type="catalytic activity">
    <reaction evidence="1">
        <text>ATP + protein L-histidine = ADP + protein N-phospho-L-histidine.</text>
        <dbReference type="EC" id="2.7.13.3"/>
    </reaction>
</comment>
<evidence type="ECO:0000256" key="3">
    <source>
        <dbReference type="ARBA" id="ARBA00022553"/>
    </source>
</evidence>
<dbReference type="Gene3D" id="1.10.287.130">
    <property type="match status" value="1"/>
</dbReference>
<dbReference type="Gene3D" id="1.25.40.10">
    <property type="entry name" value="Tetratricopeptide repeat domain"/>
    <property type="match status" value="1"/>
</dbReference>
<reference evidence="7 8" key="1">
    <citation type="submission" date="2016-08" db="EMBL/GenBank/DDBJ databases">
        <title>Hymenobacter coccineus sp. nov., Hymenobacter lapidarius sp. nov. and Hymenobacter glacialis sp. nov., isolated from Antarctic soil.</title>
        <authorList>
            <person name="Sedlacek I."/>
            <person name="Kralova S."/>
            <person name="Kyrova K."/>
            <person name="Maslanova I."/>
            <person name="Stankova E."/>
            <person name="Vrbovska V."/>
            <person name="Nemec M."/>
            <person name="Bartak M."/>
            <person name="Svec P."/>
            <person name="Busse H.-J."/>
            <person name="Pantucek R."/>
        </authorList>
    </citation>
    <scope>NUCLEOTIDE SEQUENCE [LARGE SCALE GENOMIC DNA]</scope>
    <source>
        <strain evidence="7 8">CCM 8648</strain>
    </source>
</reference>
<dbReference type="PRINTS" id="PR00344">
    <property type="entry name" value="BCTRLSENSOR"/>
</dbReference>
<dbReference type="InterPro" id="IPR005467">
    <property type="entry name" value="His_kinase_dom"/>
</dbReference>
<dbReference type="GO" id="GO:0000155">
    <property type="term" value="F:phosphorelay sensor kinase activity"/>
    <property type="evidence" value="ECO:0007669"/>
    <property type="project" value="InterPro"/>
</dbReference>
<feature type="coiled-coil region" evidence="4">
    <location>
        <begin position="484"/>
        <end position="515"/>
    </location>
</feature>
<protein>
    <recommendedName>
        <fullName evidence="2">histidine kinase</fullName>
        <ecNumber evidence="2">2.7.13.3</ecNumber>
    </recommendedName>
</protein>
<keyword evidence="5" id="KW-1133">Transmembrane helix</keyword>
<evidence type="ECO:0000313" key="8">
    <source>
        <dbReference type="Proteomes" id="UP000177791"/>
    </source>
</evidence>
<dbReference type="Pfam" id="PF00512">
    <property type="entry name" value="HisKA"/>
    <property type="match status" value="1"/>
</dbReference>
<evidence type="ECO:0000256" key="4">
    <source>
        <dbReference type="SAM" id="Coils"/>
    </source>
</evidence>
<dbReference type="Proteomes" id="UP000177791">
    <property type="component" value="Unassembled WGS sequence"/>
</dbReference>
<dbReference type="InterPro" id="IPR003661">
    <property type="entry name" value="HisK_dim/P_dom"/>
</dbReference>
<keyword evidence="8" id="KW-1185">Reference proteome</keyword>
<organism evidence="7 8">
    <name type="scientific">Hymenobacter glacialis</name>
    <dbReference type="NCBI Taxonomy" id="1908236"/>
    <lineage>
        <taxon>Bacteria</taxon>
        <taxon>Pseudomonadati</taxon>
        <taxon>Bacteroidota</taxon>
        <taxon>Cytophagia</taxon>
        <taxon>Cytophagales</taxon>
        <taxon>Hymenobacteraceae</taxon>
        <taxon>Hymenobacter</taxon>
    </lineage>
</organism>
<evidence type="ECO:0000259" key="6">
    <source>
        <dbReference type="PROSITE" id="PS50109"/>
    </source>
</evidence>
<evidence type="ECO:0000256" key="1">
    <source>
        <dbReference type="ARBA" id="ARBA00000085"/>
    </source>
</evidence>
<feature type="transmembrane region" description="Helical" evidence="5">
    <location>
        <begin position="458"/>
        <end position="478"/>
    </location>
</feature>
<proteinExistence type="predicted"/>
<dbReference type="PANTHER" id="PTHR43065:SF42">
    <property type="entry name" value="TWO-COMPONENT SENSOR PPRA"/>
    <property type="match status" value="1"/>
</dbReference>
<feature type="domain" description="Histidine kinase" evidence="6">
    <location>
        <begin position="534"/>
        <end position="773"/>
    </location>
</feature>
<dbReference type="SMART" id="SM00387">
    <property type="entry name" value="HATPase_c"/>
    <property type="match status" value="1"/>
</dbReference>
<evidence type="ECO:0000256" key="2">
    <source>
        <dbReference type="ARBA" id="ARBA00012438"/>
    </source>
</evidence>
<dbReference type="CDD" id="cd00082">
    <property type="entry name" value="HisKA"/>
    <property type="match status" value="1"/>
</dbReference>
<dbReference type="SMART" id="SM00388">
    <property type="entry name" value="HisKA"/>
    <property type="match status" value="1"/>
</dbReference>
<keyword evidence="5" id="KW-0472">Membrane</keyword>